<reference evidence="3" key="1">
    <citation type="submission" date="2017-02" db="UniProtKB">
        <authorList>
            <consortium name="WormBaseParasite"/>
        </authorList>
    </citation>
    <scope>IDENTIFICATION</scope>
</reference>
<evidence type="ECO:0000313" key="3">
    <source>
        <dbReference type="WBParaSite" id="SMUV_0000095401-mRNA-1"/>
    </source>
</evidence>
<dbReference type="Proteomes" id="UP000046393">
    <property type="component" value="Unplaced"/>
</dbReference>
<name>A0A0N5A9Z3_9BILA</name>
<dbReference type="AlphaFoldDB" id="A0A0N5A9Z3"/>
<protein>
    <submittedName>
        <fullName evidence="3">Eukaryotic translation initiation factor 2A</fullName>
    </submittedName>
</protein>
<dbReference type="WBParaSite" id="SMUV_0000095401-mRNA-1">
    <property type="protein sequence ID" value="SMUV_0000095401-mRNA-1"/>
    <property type="gene ID" value="SMUV_0000095401"/>
</dbReference>
<proteinExistence type="predicted"/>
<feature type="compositionally biased region" description="Polar residues" evidence="1">
    <location>
        <begin position="176"/>
        <end position="186"/>
    </location>
</feature>
<accession>A0A0N5A9Z3</accession>
<evidence type="ECO:0000313" key="2">
    <source>
        <dbReference type="Proteomes" id="UP000046393"/>
    </source>
</evidence>
<feature type="region of interest" description="Disordered" evidence="1">
    <location>
        <begin position="169"/>
        <end position="214"/>
    </location>
</feature>
<sequence length="214" mass="24094">MLEVITRLTFYEDGAIEAECNKLPCGHTSTTCVDNQPNCRAETDVVTGMKWAPNGQSVLLRCCHLSAPTRLYVGTDRVTLGSYYTGGLVEEKDLYGKDGETEFDFISNLRTEQGAVRIWVYRVMCPKNSSHLVYEEHGKITDGRAFAFEKRRQYLLKQLDGQTDNAKNLEAEDNESTAPSSTTSRPFNPLRYTPANYKPNRKPTGPLNSVERLL</sequence>
<keyword evidence="2" id="KW-1185">Reference proteome</keyword>
<evidence type="ECO:0000256" key="1">
    <source>
        <dbReference type="SAM" id="MobiDB-lite"/>
    </source>
</evidence>
<organism evidence="2 3">
    <name type="scientific">Syphacia muris</name>
    <dbReference type="NCBI Taxonomy" id="451379"/>
    <lineage>
        <taxon>Eukaryota</taxon>
        <taxon>Metazoa</taxon>
        <taxon>Ecdysozoa</taxon>
        <taxon>Nematoda</taxon>
        <taxon>Chromadorea</taxon>
        <taxon>Rhabditida</taxon>
        <taxon>Spirurina</taxon>
        <taxon>Oxyuridomorpha</taxon>
        <taxon>Oxyuroidea</taxon>
        <taxon>Oxyuridae</taxon>
        <taxon>Syphacia</taxon>
    </lineage>
</organism>
<dbReference type="STRING" id="451379.A0A0N5A9Z3"/>